<dbReference type="OrthoDB" id="27934at2759"/>
<reference evidence="2 3" key="1">
    <citation type="journal article" date="2012" name="G3 (Bethesda)">
        <title>Pichia sorbitophila, an interspecies yeast hybrid reveals early steps of genome resolution following polyploidization.</title>
        <authorList>
            <person name="Leh Louis V."/>
            <person name="Despons L."/>
            <person name="Friedrich A."/>
            <person name="Martin T."/>
            <person name="Durrens P."/>
            <person name="Casaregola S."/>
            <person name="Neuveglise C."/>
            <person name="Fairhead C."/>
            <person name="Marck C."/>
            <person name="Cruz J.A."/>
            <person name="Straub M.L."/>
            <person name="Kugler V."/>
            <person name="Sacerdot C."/>
            <person name="Uzunov Z."/>
            <person name="Thierry A."/>
            <person name="Weiss S."/>
            <person name="Bleykasten C."/>
            <person name="De Montigny J."/>
            <person name="Jacques N."/>
            <person name="Jung P."/>
            <person name="Lemaire M."/>
            <person name="Mallet S."/>
            <person name="Morel G."/>
            <person name="Richard G.F."/>
            <person name="Sarkar A."/>
            <person name="Savel G."/>
            <person name="Schacherer J."/>
            <person name="Seret M.L."/>
            <person name="Talla E."/>
            <person name="Samson G."/>
            <person name="Jubin C."/>
            <person name="Poulain J."/>
            <person name="Vacherie B."/>
            <person name="Barbe V."/>
            <person name="Pelletier E."/>
            <person name="Sherman D.J."/>
            <person name="Westhof E."/>
            <person name="Weissenbach J."/>
            <person name="Baret P.V."/>
            <person name="Wincker P."/>
            <person name="Gaillardin C."/>
            <person name="Dujon B."/>
            <person name="Souciet J.L."/>
        </authorList>
    </citation>
    <scope>NUCLEOTIDE SEQUENCE [LARGE SCALE GENOMIC DNA]</scope>
    <source>
        <strain evidence="3">ATCC MYA-4447 / BCRC 22081 / CBS 7064 / NBRC 10061 / NRRL Y-12695</strain>
    </source>
</reference>
<dbReference type="GO" id="GO:0006310">
    <property type="term" value="P:DNA recombination"/>
    <property type="evidence" value="ECO:0007669"/>
    <property type="project" value="TreeGrafter"/>
</dbReference>
<dbReference type="Proteomes" id="UP000005222">
    <property type="component" value="Chromosome J"/>
</dbReference>
<protein>
    <submittedName>
        <fullName evidence="2">Piso0_002712 protein</fullName>
    </submittedName>
</protein>
<dbReference type="AlphaFoldDB" id="G8YDB5"/>
<evidence type="ECO:0000256" key="1">
    <source>
        <dbReference type="SAM" id="Coils"/>
    </source>
</evidence>
<dbReference type="HOGENOM" id="CLU_128307_0_0_1"/>
<dbReference type="InParanoid" id="G8YDB5"/>
<gene>
    <name evidence="2" type="primary">Piso0_002712</name>
    <name evidence="2" type="ORF">GNLVRS01_PISO0J17961g</name>
</gene>
<sequence>MILSPAEKDIDRQIREWQKKKDMIVKAVRYKKTNESERIDQLICKWRDVCQSASNYLLNSMQLKIMHSGGYRVWKEKNARKDVDRAQEQEQRIEELNDLVNSEEFGDLSTLEQSDIMDHLHDLSKDSLTDTEDNNEEEEFTMQMLYKILNIDYDIVYP</sequence>
<dbReference type="STRING" id="559304.G8YDB5"/>
<dbReference type="Gene3D" id="6.10.140.1020">
    <property type="match status" value="1"/>
</dbReference>
<dbReference type="FunCoup" id="G8YDB5">
    <property type="interactions" value="31"/>
</dbReference>
<dbReference type="eggNOG" id="ENOG502S2TF">
    <property type="taxonomic scope" value="Eukaryota"/>
</dbReference>
<dbReference type="PANTHER" id="PTHR28527">
    <property type="entry name" value="MATING-TYPE SWITCHING PROTEIN SWI2-RELATED"/>
    <property type="match status" value="1"/>
</dbReference>
<organism evidence="2 3">
    <name type="scientific">Pichia sorbitophila (strain ATCC MYA-4447 / BCRC 22081 / CBS 7064 / NBRC 10061 / NRRL Y-12695)</name>
    <name type="common">Hybrid yeast</name>
    <dbReference type="NCBI Taxonomy" id="559304"/>
    <lineage>
        <taxon>Eukaryota</taxon>
        <taxon>Fungi</taxon>
        <taxon>Dikarya</taxon>
        <taxon>Ascomycota</taxon>
        <taxon>Saccharomycotina</taxon>
        <taxon>Pichiomycetes</taxon>
        <taxon>Debaryomycetaceae</taxon>
        <taxon>Millerozyma</taxon>
    </lineage>
</organism>
<dbReference type="EMBL" id="FO082050">
    <property type="protein sequence ID" value="CCE82946.1"/>
    <property type="molecule type" value="Genomic_DNA"/>
</dbReference>
<feature type="coiled-coil region" evidence="1">
    <location>
        <begin position="76"/>
        <end position="103"/>
    </location>
</feature>
<evidence type="ECO:0000313" key="2">
    <source>
        <dbReference type="EMBL" id="CCE82946.1"/>
    </source>
</evidence>
<keyword evidence="1" id="KW-0175">Coiled coil</keyword>
<evidence type="ECO:0000313" key="3">
    <source>
        <dbReference type="Proteomes" id="UP000005222"/>
    </source>
</evidence>
<proteinExistence type="predicted"/>
<keyword evidence="3" id="KW-1185">Reference proteome</keyword>
<dbReference type="OMA" id="AQMASNY"/>
<name>G8YDB5_PICSO</name>
<dbReference type="PANTHER" id="PTHR28527:SF1">
    <property type="entry name" value="SWI5-DEPENDENT RECOMBINATION DNA REPAIR PROTEIN 1"/>
    <property type="match status" value="1"/>
</dbReference>
<accession>G8YDB5</accession>